<reference evidence="1 2" key="1">
    <citation type="submission" date="2021-04" db="EMBL/GenBank/DDBJ databases">
        <authorList>
            <person name="Ivanova A."/>
        </authorList>
    </citation>
    <scope>NUCLEOTIDE SEQUENCE [LARGE SCALE GENOMIC DNA]</scope>
    <source>
        <strain evidence="1 2">G18</strain>
    </source>
</reference>
<dbReference type="Proteomes" id="UP000676565">
    <property type="component" value="Unassembled WGS sequence"/>
</dbReference>
<evidence type="ECO:0000313" key="2">
    <source>
        <dbReference type="Proteomes" id="UP000676565"/>
    </source>
</evidence>
<dbReference type="EMBL" id="JAGKQQ010000001">
    <property type="protein sequence ID" value="MBP3954614.1"/>
    <property type="molecule type" value="Genomic_DNA"/>
</dbReference>
<gene>
    <name evidence="1" type="ORF">J8F10_04860</name>
</gene>
<accession>A0ABS5BLM8</accession>
<dbReference type="SUPFAM" id="SSF55811">
    <property type="entry name" value="Nudix"/>
    <property type="match status" value="1"/>
</dbReference>
<organism evidence="1 2">
    <name type="scientific">Gemmata palustris</name>
    <dbReference type="NCBI Taxonomy" id="2822762"/>
    <lineage>
        <taxon>Bacteria</taxon>
        <taxon>Pseudomonadati</taxon>
        <taxon>Planctomycetota</taxon>
        <taxon>Planctomycetia</taxon>
        <taxon>Gemmatales</taxon>
        <taxon>Gemmataceae</taxon>
        <taxon>Gemmata</taxon>
    </lineage>
</organism>
<proteinExistence type="predicted"/>
<sequence length="202" mass="22574">MPLDEKVLVIPTEQFRAAGYFHGLRAADDAFRATILDATAFQFRPRYEVETDPSFKQLIPYIVLKCGDQLFHYRRGAAGTEKRLEALRSIGIGGHISEADAVGGDDPYQTGMLRELTEEVELGCGFRERCVGFINDDRTPVGSVHLGVVHVFELESPAARSREDALVDSGFAPLAELLRDAEHFETWSQFALEELRSDTQKL</sequence>
<name>A0ABS5BLM8_9BACT</name>
<protein>
    <submittedName>
        <fullName evidence="1">Phosphoesterase</fullName>
    </submittedName>
</protein>
<evidence type="ECO:0000313" key="1">
    <source>
        <dbReference type="EMBL" id="MBP3954614.1"/>
    </source>
</evidence>
<dbReference type="Gene3D" id="3.90.79.10">
    <property type="entry name" value="Nucleoside Triphosphate Pyrophosphohydrolase"/>
    <property type="match status" value="1"/>
</dbReference>
<dbReference type="RefSeq" id="WP_210652734.1">
    <property type="nucleotide sequence ID" value="NZ_JAGKQQ010000001.1"/>
</dbReference>
<comment type="caution">
    <text evidence="1">The sequence shown here is derived from an EMBL/GenBank/DDBJ whole genome shotgun (WGS) entry which is preliminary data.</text>
</comment>
<keyword evidence="2" id="KW-1185">Reference proteome</keyword>
<dbReference type="InterPro" id="IPR015797">
    <property type="entry name" value="NUDIX_hydrolase-like_dom_sf"/>
</dbReference>